<evidence type="ECO:0000313" key="3">
    <source>
        <dbReference type="Proteomes" id="UP001156216"/>
    </source>
</evidence>
<feature type="signal peptide" evidence="1">
    <location>
        <begin position="1"/>
        <end position="18"/>
    </location>
</feature>
<reference evidence="2" key="1">
    <citation type="submission" date="2021-06" db="EMBL/GenBank/DDBJ databases">
        <title>Interrogation of the integrated mobile genetic elements in gut-associated Bacteroides with a consensus prediction approach.</title>
        <authorList>
            <person name="Campbell D.E."/>
            <person name="Leigh J.R."/>
            <person name="Kim T."/>
            <person name="England W."/>
            <person name="Whitaker R.J."/>
            <person name="Degnan P.H."/>
        </authorList>
    </citation>
    <scope>NUCLEOTIDE SEQUENCE</scope>
    <source>
        <strain evidence="2">VPI-BTDOT2</strain>
    </source>
</reference>
<dbReference type="PROSITE" id="PS51257">
    <property type="entry name" value="PROKAR_LIPOPROTEIN"/>
    <property type="match status" value="1"/>
</dbReference>
<dbReference type="AlphaFoldDB" id="A0AA46U7U1"/>
<gene>
    <name evidence="2" type="ORF">KQP59_15250</name>
</gene>
<proteinExistence type="predicted"/>
<evidence type="ECO:0000256" key="1">
    <source>
        <dbReference type="SAM" id="SignalP"/>
    </source>
</evidence>
<evidence type="ECO:0008006" key="4">
    <source>
        <dbReference type="Google" id="ProtNLM"/>
    </source>
</evidence>
<name>A0AA46U7U1_BACT4</name>
<evidence type="ECO:0000313" key="2">
    <source>
        <dbReference type="EMBL" id="UYU69643.1"/>
    </source>
</evidence>
<accession>A0AA46U7U1</accession>
<dbReference type="RefSeq" id="WP_132062187.1">
    <property type="nucleotide sequence ID" value="NZ_CP083681.1"/>
</dbReference>
<keyword evidence="1" id="KW-0732">Signal</keyword>
<organism evidence="2 3">
    <name type="scientific">Bacteroides thetaiotaomicron</name>
    <dbReference type="NCBI Taxonomy" id="818"/>
    <lineage>
        <taxon>Bacteria</taxon>
        <taxon>Pseudomonadati</taxon>
        <taxon>Bacteroidota</taxon>
        <taxon>Bacteroidia</taxon>
        <taxon>Bacteroidales</taxon>
        <taxon>Bacteroidaceae</taxon>
        <taxon>Bacteroides</taxon>
    </lineage>
</organism>
<feature type="chain" id="PRO_5041257964" description="Lipoprotein" evidence="1">
    <location>
        <begin position="19"/>
        <end position="220"/>
    </location>
</feature>
<dbReference type="Proteomes" id="UP001156216">
    <property type="component" value="Chromosome"/>
</dbReference>
<dbReference type="EMBL" id="CP083681">
    <property type="protein sequence ID" value="UYU69643.1"/>
    <property type="molecule type" value="Genomic_DNA"/>
</dbReference>
<protein>
    <recommendedName>
        <fullName evidence="4">Lipoprotein</fullName>
    </recommendedName>
</protein>
<sequence>MKKQLSILWCISALMLCACGNSKPQSKDNIVNKDSLTTNDTKESFIVTKDGVGSLRNNKPFTDMSQNNDALYNKVKKASFYDEPSGITFDSYTLYLDDTEVANFLQETPTSPIQNVIITSPYVSLSNGVKIGMSIRDVLDKEGVTASALYDEIGDTELDAIISVYFADIELNSYYWGKGELTNSGMKKIRTLTMENNSVNLTKYDFKPESKVLGFYLPRE</sequence>